<proteinExistence type="predicted"/>
<geneLocation type="plasmid" evidence="1">
    <name>unnamed</name>
</geneLocation>
<gene>
    <name evidence="1" type="ORF">SM757_01645</name>
</gene>
<dbReference type="RefSeq" id="WP_322463962.1">
    <property type="nucleotide sequence ID" value="NZ_JAXOJX010000001.1"/>
</dbReference>
<dbReference type="EMBL" id="JAXOJX010000001">
    <property type="protein sequence ID" value="MDZ5455267.1"/>
    <property type="molecule type" value="Genomic_DNA"/>
</dbReference>
<sequence>MDDTDIGTARGQRERLVLSAGPKLCWTRYVDAQDGSQAGWVTSDTTPAAHTRLFDSVELDAALTLRDVFLLVGDNPVLRAVLHRQWIDDLMARAAPALARPRRSAGDYAPRGIEFLELFRALDSHRTRNAVGGFSRLHLHGVGFELREDLLLEGEVLGARGTRICWGVGCASLDELMDLPLRLAQEVVVVEDDAACDECGREVTRFRCSDATLGEVLHGVFWGLSFFGGQAEIDELLEMLTFDDETPDRIDVPTLLRRIGQSATPRHGGCPT</sequence>
<dbReference type="Proteomes" id="UP001293718">
    <property type="component" value="Unassembled WGS sequence"/>
</dbReference>
<accession>A0ABU5I846</accession>
<keyword evidence="1" id="KW-0614">Plasmid</keyword>
<reference evidence="1 2" key="1">
    <citation type="submission" date="2023-11" db="EMBL/GenBank/DDBJ databases">
        <title>Draft genome of Azohydromonas lata strain H1 (DSM1123), a polyhydroxyalkanoate producer.</title>
        <authorList>
            <person name="Traversa D."/>
            <person name="D'Addabbo P."/>
            <person name="Pazzani C."/>
            <person name="Manzari C."/>
            <person name="Chiara M."/>
            <person name="Scrascia M."/>
        </authorList>
    </citation>
    <scope>NUCLEOTIDE SEQUENCE [LARGE SCALE GENOMIC DNA]</scope>
    <source>
        <strain evidence="1 2">H1</strain>
        <plasmid evidence="1">unnamed</plasmid>
    </source>
</reference>
<protein>
    <submittedName>
        <fullName evidence="1">Uncharacterized protein</fullName>
    </submittedName>
</protein>
<evidence type="ECO:0000313" key="1">
    <source>
        <dbReference type="EMBL" id="MDZ5455267.1"/>
    </source>
</evidence>
<comment type="caution">
    <text evidence="1">The sequence shown here is derived from an EMBL/GenBank/DDBJ whole genome shotgun (WGS) entry which is preliminary data.</text>
</comment>
<organism evidence="1 2">
    <name type="scientific">Azohydromonas lata</name>
    <dbReference type="NCBI Taxonomy" id="45677"/>
    <lineage>
        <taxon>Bacteria</taxon>
        <taxon>Pseudomonadati</taxon>
        <taxon>Pseudomonadota</taxon>
        <taxon>Betaproteobacteria</taxon>
        <taxon>Burkholderiales</taxon>
        <taxon>Sphaerotilaceae</taxon>
        <taxon>Azohydromonas</taxon>
    </lineage>
</organism>
<keyword evidence="2" id="KW-1185">Reference proteome</keyword>
<name>A0ABU5I846_9BURK</name>
<evidence type="ECO:0000313" key="2">
    <source>
        <dbReference type="Proteomes" id="UP001293718"/>
    </source>
</evidence>